<evidence type="ECO:0000313" key="4">
    <source>
        <dbReference type="EMBL" id="AXC41068.1"/>
    </source>
</evidence>
<dbReference type="InterPro" id="IPR035901">
    <property type="entry name" value="GIY-YIG_endonuc_sf"/>
</dbReference>
<dbReference type="KEGG" id="vg:55809978"/>
<keyword evidence="5" id="KW-1185">Reference proteome</keyword>
<dbReference type="PROSITE" id="PS50164">
    <property type="entry name" value="GIY_YIG"/>
    <property type="match status" value="1"/>
</dbReference>
<dbReference type="EMBL" id="MH370371">
    <property type="protein sequence ID" value="AXC41068.1"/>
    <property type="molecule type" value="Genomic_DNA"/>
</dbReference>
<dbReference type="CDD" id="cd10443">
    <property type="entry name" value="GIY-YIG_HE_Tlr8p_PBC-V_like"/>
    <property type="match status" value="1"/>
</dbReference>
<reference evidence="4 5" key="2">
    <citation type="journal article" date="2019" name="Environ. Microbiol.">
        <title>The genera of bacteriophages and their receptors are the major determinants of host range.</title>
        <authorList>
            <person name="Gencay Y.E."/>
            <person name="Gambino M."/>
            <person name="Prussing T.F."/>
            <person name="Brondsted L."/>
        </authorList>
    </citation>
    <scope>NUCLEOTIDE SEQUENCE [LARGE SCALE GENOMIC DNA]</scope>
</reference>
<protein>
    <submittedName>
        <fullName evidence="4">Endonuclease TevI-like protein</fullName>
    </submittedName>
</protein>
<evidence type="ECO:0000259" key="3">
    <source>
        <dbReference type="PROSITE" id="PS50164"/>
    </source>
</evidence>
<evidence type="ECO:0000256" key="1">
    <source>
        <dbReference type="ARBA" id="ARBA00001946"/>
    </source>
</evidence>
<evidence type="ECO:0000313" key="5">
    <source>
        <dbReference type="Proteomes" id="UP000252592"/>
    </source>
</evidence>
<dbReference type="GeneID" id="55809978"/>
<accession>A0A2Z5HNR1</accession>
<feature type="domain" description="GIY-YIG" evidence="3">
    <location>
        <begin position="10"/>
        <end position="102"/>
    </location>
</feature>
<dbReference type="Pfam" id="PF01541">
    <property type="entry name" value="GIY-YIG"/>
    <property type="match status" value="1"/>
</dbReference>
<sequence>MIFMIENIEMIGSVYKITNLANQKAYIGITTRDPIDRWWEHCNSARNGSDYFIHQAIRKHGEESFSVQVIAQTNTIEDLKELEAILIEQHGTHMSTQKGYNKTLGGDGATFTNKHGAVLTSTGEHIGLVDCSDPRWSTGEIISCRVGVIWKEEDKISFSRKCIETGIRKGKKNGHAKRFKLISPSGEEHEIHGNCKEYVESLGLKYSALYDYIEKGIPVPPPSIFHQKNASQERLNTVGWRLERI</sequence>
<name>A0A2Z5HNR1_9CAUD</name>
<keyword evidence="4" id="KW-0540">Nuclease</keyword>
<dbReference type="GO" id="GO:0004519">
    <property type="term" value="F:endonuclease activity"/>
    <property type="evidence" value="ECO:0007669"/>
    <property type="project" value="UniProtKB-KW"/>
</dbReference>
<dbReference type="SUPFAM" id="SSF82771">
    <property type="entry name" value="GIY-YIG endonuclease"/>
    <property type="match status" value="1"/>
</dbReference>
<dbReference type="Gene3D" id="3.40.1440.10">
    <property type="entry name" value="GIY-YIG endonuclease"/>
    <property type="match status" value="1"/>
</dbReference>
<dbReference type="SMART" id="SM00465">
    <property type="entry name" value="GIYc"/>
    <property type="match status" value="1"/>
</dbReference>
<keyword evidence="4" id="KW-0255">Endonuclease</keyword>
<evidence type="ECO:0000256" key="2">
    <source>
        <dbReference type="ARBA" id="ARBA00022842"/>
    </source>
</evidence>
<comment type="cofactor">
    <cofactor evidence="1">
        <name>Mg(2+)</name>
        <dbReference type="ChEBI" id="CHEBI:18420"/>
    </cofactor>
</comment>
<dbReference type="InterPro" id="IPR000305">
    <property type="entry name" value="GIY-YIG_endonuc"/>
</dbReference>
<keyword evidence="4" id="KW-0378">Hydrolase</keyword>
<reference evidence="5" key="1">
    <citation type="submission" date="2018-05" db="EMBL/GenBank/DDBJ databases">
        <title>Host range determinants of Salmonella infecting bacteriophages.</title>
        <authorList>
            <person name="Gencay Y.E."/>
        </authorList>
    </citation>
    <scope>NUCLEOTIDE SEQUENCE [LARGE SCALE GENOMIC DNA]</scope>
</reference>
<organism evidence="4 5">
    <name type="scientific">Salmonella phage S118</name>
    <dbReference type="NCBI Taxonomy" id="2231347"/>
    <lineage>
        <taxon>Viruses</taxon>
        <taxon>Duplodnaviria</taxon>
        <taxon>Heunggongvirae</taxon>
        <taxon>Uroviricota</taxon>
        <taxon>Caudoviricetes</taxon>
        <taxon>Pantevenvirales</taxon>
        <taxon>Ackermannviridae</taxon>
        <taxon>Cvivirinae</taxon>
        <taxon>Kuttervirus</taxon>
        <taxon>Kuttervirus S118</taxon>
    </lineage>
</organism>
<keyword evidence="2" id="KW-0460">Magnesium</keyword>
<dbReference type="RefSeq" id="YP_009880718.1">
    <property type="nucleotide sequence ID" value="NC_049437.1"/>
</dbReference>
<proteinExistence type="predicted"/>
<dbReference type="Proteomes" id="UP000252592">
    <property type="component" value="Segment"/>
</dbReference>